<dbReference type="EMBL" id="CMVM020000127">
    <property type="status" value="NOT_ANNOTATED_CDS"/>
    <property type="molecule type" value="Genomic_DNA"/>
</dbReference>
<sequence length="78" mass="9827">MKVVSHCFKHAPFYMYYYYCILNRTKYFVYFYILSILHKWITLNENANVSRKILTKRDMEQTRQVKKKRTEWNSFDER</sequence>
<reference evidence="1" key="2">
    <citation type="submission" date="2022-06" db="UniProtKB">
        <authorList>
            <consortium name="EnsemblMetazoa"/>
        </authorList>
    </citation>
    <scope>IDENTIFICATION</scope>
</reference>
<evidence type="ECO:0000313" key="2">
    <source>
        <dbReference type="Proteomes" id="UP000024404"/>
    </source>
</evidence>
<evidence type="ECO:0000313" key="1">
    <source>
        <dbReference type="EnsemblMetazoa" id="OVOC4144.1"/>
    </source>
</evidence>
<reference evidence="2" key="1">
    <citation type="submission" date="2013-10" db="EMBL/GenBank/DDBJ databases">
        <title>Genome sequencing of Onchocerca volvulus.</title>
        <authorList>
            <person name="Cotton J."/>
            <person name="Tsai J."/>
            <person name="Stanley E."/>
            <person name="Tracey A."/>
            <person name="Holroyd N."/>
            <person name="Lustigman S."/>
            <person name="Berriman M."/>
        </authorList>
    </citation>
    <scope>NUCLEOTIDE SEQUENCE</scope>
</reference>
<name>A0A8R1XTX1_ONCVO</name>
<keyword evidence="2" id="KW-1185">Reference proteome</keyword>
<dbReference type="EnsemblMetazoa" id="OVOC4144.1">
    <property type="protein sequence ID" value="OVOC4144.1"/>
    <property type="gene ID" value="WBGene00240953"/>
</dbReference>
<protein>
    <submittedName>
        <fullName evidence="1">Uncharacterized protein</fullName>
    </submittedName>
</protein>
<dbReference type="AlphaFoldDB" id="A0A8R1XTX1"/>
<accession>A0A8R1XTX1</accession>
<proteinExistence type="predicted"/>
<organism evidence="1 2">
    <name type="scientific">Onchocerca volvulus</name>
    <dbReference type="NCBI Taxonomy" id="6282"/>
    <lineage>
        <taxon>Eukaryota</taxon>
        <taxon>Metazoa</taxon>
        <taxon>Ecdysozoa</taxon>
        <taxon>Nematoda</taxon>
        <taxon>Chromadorea</taxon>
        <taxon>Rhabditida</taxon>
        <taxon>Spirurina</taxon>
        <taxon>Spiruromorpha</taxon>
        <taxon>Filarioidea</taxon>
        <taxon>Onchocercidae</taxon>
        <taxon>Onchocerca</taxon>
    </lineage>
</organism>
<dbReference type="Proteomes" id="UP000024404">
    <property type="component" value="Unassembled WGS sequence"/>
</dbReference>